<dbReference type="Proteomes" id="UP000247476">
    <property type="component" value="Unassembled WGS sequence"/>
</dbReference>
<feature type="transmembrane region" description="Helical" evidence="1">
    <location>
        <begin position="110"/>
        <end position="127"/>
    </location>
</feature>
<evidence type="ECO:0000313" key="2">
    <source>
        <dbReference type="EMBL" id="PYI54286.1"/>
    </source>
</evidence>
<keyword evidence="3" id="KW-1185">Reference proteome</keyword>
<gene>
    <name evidence="2" type="ORF">DLM86_12465</name>
</gene>
<dbReference type="OrthoDB" id="9803232at2"/>
<comment type="caution">
    <text evidence="2">The sequence shown here is derived from an EMBL/GenBank/DDBJ whole genome shotgun (WGS) entry which is preliminary data.</text>
</comment>
<reference evidence="2 3" key="1">
    <citation type="submission" date="2018-05" db="EMBL/GenBank/DDBJ databases">
        <title>Paenibacillus flagellatus sp. nov., isolated from selenium mineral soil.</title>
        <authorList>
            <person name="Dai X."/>
        </authorList>
    </citation>
    <scope>NUCLEOTIDE SEQUENCE [LARGE SCALE GENOMIC DNA]</scope>
    <source>
        <strain evidence="2 3">DXL2</strain>
    </source>
</reference>
<feature type="transmembrane region" description="Helical" evidence="1">
    <location>
        <begin position="79"/>
        <end position="98"/>
    </location>
</feature>
<organism evidence="2 3">
    <name type="scientific">Paenibacillus flagellatus</name>
    <dbReference type="NCBI Taxonomy" id="2211139"/>
    <lineage>
        <taxon>Bacteria</taxon>
        <taxon>Bacillati</taxon>
        <taxon>Bacillota</taxon>
        <taxon>Bacilli</taxon>
        <taxon>Bacillales</taxon>
        <taxon>Paenibacillaceae</taxon>
        <taxon>Paenibacillus</taxon>
    </lineage>
</organism>
<evidence type="ECO:0000256" key="1">
    <source>
        <dbReference type="SAM" id="Phobius"/>
    </source>
</evidence>
<accession>A0A2V5KX19</accession>
<dbReference type="EMBL" id="QJVJ01000005">
    <property type="protein sequence ID" value="PYI54286.1"/>
    <property type="molecule type" value="Genomic_DNA"/>
</dbReference>
<keyword evidence="1" id="KW-1133">Transmembrane helix</keyword>
<name>A0A2V5KX19_9BACL</name>
<keyword evidence="1" id="KW-0812">Transmembrane</keyword>
<sequence length="128" mass="13250">MYISIAAFVFAVAIGVVILFQLALAAGAPWGSYAMGGAFTETLPPAMRVAALVQAAILAIAAIVVLSKAGLLFPAWQSFASAAAAWFVVPLSALATVLNVMTRSKRERTVWAPVSLLLLATSLIVAFG</sequence>
<proteinExistence type="predicted"/>
<evidence type="ECO:0000313" key="3">
    <source>
        <dbReference type="Proteomes" id="UP000247476"/>
    </source>
</evidence>
<feature type="transmembrane region" description="Helical" evidence="1">
    <location>
        <begin position="49"/>
        <end position="67"/>
    </location>
</feature>
<keyword evidence="1" id="KW-0472">Membrane</keyword>
<protein>
    <submittedName>
        <fullName evidence="2">Uncharacterized protein</fullName>
    </submittedName>
</protein>
<dbReference type="AlphaFoldDB" id="A0A2V5KX19"/>